<dbReference type="Proteomes" id="UP000288086">
    <property type="component" value="Unassembled WGS sequence"/>
</dbReference>
<organism evidence="1 2">
    <name type="scientific">Candidatus Electrothrix communis</name>
    <dbReference type="NCBI Taxonomy" id="1859133"/>
    <lineage>
        <taxon>Bacteria</taxon>
        <taxon>Pseudomonadati</taxon>
        <taxon>Thermodesulfobacteriota</taxon>
        <taxon>Desulfobulbia</taxon>
        <taxon>Desulfobulbales</taxon>
        <taxon>Desulfobulbaceae</taxon>
        <taxon>Candidatus Electrothrix</taxon>
    </lineage>
</organism>
<name>A0A444J5U1_9BACT</name>
<dbReference type="AlphaFoldDB" id="A0A444J5U1"/>
<proteinExistence type="predicted"/>
<keyword evidence="2" id="KW-1185">Reference proteome</keyword>
<evidence type="ECO:0000313" key="1">
    <source>
        <dbReference type="EMBL" id="RWX48449.1"/>
    </source>
</evidence>
<reference evidence="1 2" key="1">
    <citation type="submission" date="2017-01" db="EMBL/GenBank/DDBJ databases">
        <title>The cable genome- insights into the physiology and evolution of filamentous bacteria capable of sulfide oxidation via long distance electron transfer.</title>
        <authorList>
            <person name="Schreiber L."/>
            <person name="Bjerg J.T."/>
            <person name="Boggild A."/>
            <person name="Van De Vossenberg J."/>
            <person name="Meysman F."/>
            <person name="Nielsen L.P."/>
            <person name="Schramm A."/>
            <person name="Kjeldsen K.U."/>
        </authorList>
    </citation>
    <scope>NUCLEOTIDE SEQUENCE [LARGE SCALE GENOMIC DNA]</scope>
    <source>
        <strain evidence="1">A1</strain>
    </source>
</reference>
<sequence length="158" mass="17460">MSTEEQKKKNMMRLMTLMIAGMAKALYDLFGETAFATMSEVGKSTLEIMEKEMGLEIEGEDPKNVITEIGRIFADEMGFIESFSTEQEGNKIALTVSHCQGWDLTQAILKTGVEVPFTCPIMNVCQAALIRMGKPAQKAISPIPETHGSTITFTMIEQ</sequence>
<gene>
    <name evidence="1" type="ORF">VT98_11491</name>
</gene>
<dbReference type="EMBL" id="MTKP01000149">
    <property type="protein sequence ID" value="RWX48449.1"/>
    <property type="molecule type" value="Genomic_DNA"/>
</dbReference>
<comment type="caution">
    <text evidence="1">The sequence shown here is derived from an EMBL/GenBank/DDBJ whole genome shotgun (WGS) entry which is preliminary data.</text>
</comment>
<accession>A0A444J5U1</accession>
<evidence type="ECO:0000313" key="2">
    <source>
        <dbReference type="Proteomes" id="UP000288086"/>
    </source>
</evidence>
<protein>
    <submittedName>
        <fullName evidence="1">Uncharacterized protein</fullName>
    </submittedName>
</protein>